<comment type="caution">
    <text evidence="4">The sequence shown here is derived from an EMBL/GenBank/DDBJ whole genome shotgun (WGS) entry which is preliminary data.</text>
</comment>
<evidence type="ECO:0000256" key="1">
    <source>
        <dbReference type="ARBA" id="ARBA00005323"/>
    </source>
</evidence>
<name>A0A252EMH9_9PROT</name>
<evidence type="ECO:0000259" key="3">
    <source>
        <dbReference type="SMART" id="SM01119"/>
    </source>
</evidence>
<protein>
    <submittedName>
        <fullName evidence="4">Alanine racemase</fullName>
    </submittedName>
</protein>
<dbReference type="CDD" id="cd06820">
    <property type="entry name" value="PLPDE_III_LS_D-TA_like"/>
    <property type="match status" value="1"/>
</dbReference>
<dbReference type="InterPro" id="IPR026956">
    <property type="entry name" value="D-ser_dehydrat-like_dom"/>
</dbReference>
<evidence type="ECO:0000313" key="4">
    <source>
        <dbReference type="EMBL" id="OUL67645.1"/>
    </source>
</evidence>
<evidence type="ECO:0000256" key="2">
    <source>
        <dbReference type="ARBA" id="ARBA00023239"/>
    </source>
</evidence>
<dbReference type="AlphaFoldDB" id="A0A252EMH9"/>
<organism evidence="4 5">
    <name type="scientific">Acetobacter senegalensis</name>
    <dbReference type="NCBI Taxonomy" id="446692"/>
    <lineage>
        <taxon>Bacteria</taxon>
        <taxon>Pseudomonadati</taxon>
        <taxon>Pseudomonadota</taxon>
        <taxon>Alphaproteobacteria</taxon>
        <taxon>Acetobacterales</taxon>
        <taxon>Acetobacteraceae</taxon>
        <taxon>Acetobacter</taxon>
    </lineage>
</organism>
<dbReference type="SUPFAM" id="SSF51419">
    <property type="entry name" value="PLP-binding barrel"/>
    <property type="match status" value="1"/>
</dbReference>
<dbReference type="PANTHER" id="PTHR28004">
    <property type="entry name" value="ZGC:162816-RELATED"/>
    <property type="match status" value="1"/>
</dbReference>
<sequence length="348" mass="37006">MNIESLSTPCVLIDIDRVKANIQRTQDYADKNGFMLRPHIKTHKIPAFAHMQVEAGACGITCQKLGEAEVMADAGLDDILISYNIIGFDKLTRLAALAKRIRLTVAADSLFTINGYNQIATATGVTFDVLIECDTGGGRCGVQTPDEAIALASALKGGARFAGLMTYPAAGGTEEMAERLAEILAGFEKASIDVKTVSAGGTPDLWKAHTVPGITEYRPGTYIYMDRSQVAVGAATPDDCALTILATVVSKPLSDRAIIDAGTKTLTSDLLGMKGFGYITSFPDILISGLSEEHGILRSENGLPEIGEQVRIVPNHACVVSNMFDTVYLVSGERVIDALPVVARGRVV</sequence>
<dbReference type="InterPro" id="IPR042208">
    <property type="entry name" value="D-ser_dehydrat-like_sf"/>
</dbReference>
<dbReference type="SMART" id="SM01119">
    <property type="entry name" value="D-ser_dehydrat"/>
    <property type="match status" value="1"/>
</dbReference>
<dbReference type="InterPro" id="IPR051466">
    <property type="entry name" value="D-amino_acid_metab_enzyme"/>
</dbReference>
<dbReference type="InterPro" id="IPR001608">
    <property type="entry name" value="Ala_racemase_N"/>
</dbReference>
<dbReference type="GO" id="GO:0036088">
    <property type="term" value="P:D-serine catabolic process"/>
    <property type="evidence" value="ECO:0007669"/>
    <property type="project" value="TreeGrafter"/>
</dbReference>
<gene>
    <name evidence="4" type="ORF">HK16_05500</name>
</gene>
<feature type="domain" description="D-serine dehydratase-like" evidence="3">
    <location>
        <begin position="241"/>
        <end position="331"/>
    </location>
</feature>
<keyword evidence="2" id="KW-0456">Lyase</keyword>
<comment type="similarity">
    <text evidence="1">Belongs to the DSD1 family.</text>
</comment>
<accession>A0A252EMH9</accession>
<dbReference type="Gene3D" id="3.20.20.10">
    <property type="entry name" value="Alanine racemase"/>
    <property type="match status" value="1"/>
</dbReference>
<evidence type="ECO:0000313" key="5">
    <source>
        <dbReference type="Proteomes" id="UP000195072"/>
    </source>
</evidence>
<dbReference type="GO" id="GO:0008721">
    <property type="term" value="F:D-serine ammonia-lyase activity"/>
    <property type="evidence" value="ECO:0007669"/>
    <property type="project" value="TreeGrafter"/>
</dbReference>
<dbReference type="PANTHER" id="PTHR28004:SF2">
    <property type="entry name" value="D-SERINE DEHYDRATASE"/>
    <property type="match status" value="1"/>
</dbReference>
<dbReference type="InterPro" id="IPR029066">
    <property type="entry name" value="PLP-binding_barrel"/>
</dbReference>
<dbReference type="Pfam" id="PF14031">
    <property type="entry name" value="D-ser_dehydrat"/>
    <property type="match status" value="1"/>
</dbReference>
<dbReference type="Proteomes" id="UP000195072">
    <property type="component" value="Unassembled WGS sequence"/>
</dbReference>
<dbReference type="Gene3D" id="2.40.37.20">
    <property type="entry name" value="D-serine dehydratase-like domain"/>
    <property type="match status" value="1"/>
</dbReference>
<dbReference type="RefSeq" id="WP_086896587.1">
    <property type="nucleotide sequence ID" value="NZ_JOOZ01000002.1"/>
</dbReference>
<reference evidence="4 5" key="1">
    <citation type="submission" date="2014-06" db="EMBL/GenBank/DDBJ databases">
        <authorList>
            <person name="Ju J."/>
            <person name="Zhang J."/>
        </authorList>
    </citation>
    <scope>NUCLEOTIDE SEQUENCE [LARGE SCALE GENOMIC DNA]</scope>
    <source>
        <strain evidence="4">DmL_050</strain>
    </source>
</reference>
<dbReference type="Pfam" id="PF01168">
    <property type="entry name" value="Ala_racemase_N"/>
    <property type="match status" value="1"/>
</dbReference>
<proteinExistence type="inferred from homology"/>
<dbReference type="EMBL" id="JOOZ01000002">
    <property type="protein sequence ID" value="OUL67645.1"/>
    <property type="molecule type" value="Genomic_DNA"/>
</dbReference>